<reference evidence="1" key="1">
    <citation type="journal article" date="2014" name="Front. Microbiol.">
        <title>High frequency of phylogenetically diverse reductive dehalogenase-homologous genes in deep subseafloor sedimentary metagenomes.</title>
        <authorList>
            <person name="Kawai M."/>
            <person name="Futagami T."/>
            <person name="Toyoda A."/>
            <person name="Takaki Y."/>
            <person name="Nishi S."/>
            <person name="Hori S."/>
            <person name="Arai W."/>
            <person name="Tsubouchi T."/>
            <person name="Morono Y."/>
            <person name="Uchiyama I."/>
            <person name="Ito T."/>
            <person name="Fujiyama A."/>
            <person name="Inagaki F."/>
            <person name="Takami H."/>
        </authorList>
    </citation>
    <scope>NUCLEOTIDE SEQUENCE</scope>
    <source>
        <strain evidence="1">Expedition CK06-06</strain>
    </source>
</reference>
<name>X1RL24_9ZZZZ</name>
<evidence type="ECO:0000313" key="1">
    <source>
        <dbReference type="EMBL" id="GAI81338.1"/>
    </source>
</evidence>
<dbReference type="AlphaFoldDB" id="X1RL24"/>
<protein>
    <submittedName>
        <fullName evidence="1">Uncharacterized protein</fullName>
    </submittedName>
</protein>
<proteinExistence type="predicted"/>
<gene>
    <name evidence="1" type="ORF">S12H4_23090</name>
</gene>
<comment type="caution">
    <text evidence="1">The sequence shown here is derived from an EMBL/GenBank/DDBJ whole genome shotgun (WGS) entry which is preliminary data.</text>
</comment>
<dbReference type="EMBL" id="BARW01012183">
    <property type="protein sequence ID" value="GAI81338.1"/>
    <property type="molecule type" value="Genomic_DNA"/>
</dbReference>
<organism evidence="1">
    <name type="scientific">marine sediment metagenome</name>
    <dbReference type="NCBI Taxonomy" id="412755"/>
    <lineage>
        <taxon>unclassified sequences</taxon>
        <taxon>metagenomes</taxon>
        <taxon>ecological metagenomes</taxon>
    </lineage>
</organism>
<sequence length="116" mass="12876">MEETITRQINFREEVQPLTGLEIDKVCPMTGNIKSVTMSFPPGCSNLVEVAFGHSEQKVCPSTEYIALDSATPTFDGIEEPVQREERLWVEILNGDRSNPHTISVLVVITGKLEGE</sequence>
<accession>X1RL24</accession>